<dbReference type="EMBL" id="FOXQ01000001">
    <property type="protein sequence ID" value="SFP65807.1"/>
    <property type="molecule type" value="Genomic_DNA"/>
</dbReference>
<accession>A0A1I5S562</accession>
<keyword evidence="4" id="KW-1185">Reference proteome</keyword>
<dbReference type="AlphaFoldDB" id="A0A1I5S562"/>
<dbReference type="STRING" id="1465490.SAMN05444277_101586"/>
<proteinExistence type="inferred from homology"/>
<dbReference type="OrthoDB" id="9800856at2"/>
<dbReference type="Proteomes" id="UP000199031">
    <property type="component" value="Unassembled WGS sequence"/>
</dbReference>
<dbReference type="PIRSF" id="PIRSF003230">
    <property type="entry name" value="YbgC"/>
    <property type="match status" value="1"/>
</dbReference>
<dbReference type="CDD" id="cd00586">
    <property type="entry name" value="4HBT"/>
    <property type="match status" value="1"/>
</dbReference>
<dbReference type="Pfam" id="PF13279">
    <property type="entry name" value="4HBT_2"/>
    <property type="match status" value="1"/>
</dbReference>
<dbReference type="InterPro" id="IPR006684">
    <property type="entry name" value="YbgC/YbaW"/>
</dbReference>
<dbReference type="GO" id="GO:0047617">
    <property type="term" value="F:fatty acyl-CoA hydrolase activity"/>
    <property type="evidence" value="ECO:0007669"/>
    <property type="project" value="TreeGrafter"/>
</dbReference>
<sequence length="140" mass="16508">MGNLLLEKIGVNVRFNEADPLGMVWHGHYIRYFEDGREAFGSKYGIGYLDFYNHGYIVPVVNVQCDYKRSLRYGEKVLIETEYEPCEAAKLIFHYRLYNAETNHIVAVGSSVQVFLDREKHALQLTNPVFFEEWKKKWHQ</sequence>
<evidence type="ECO:0000313" key="3">
    <source>
        <dbReference type="EMBL" id="SFP65807.1"/>
    </source>
</evidence>
<evidence type="ECO:0000256" key="2">
    <source>
        <dbReference type="ARBA" id="ARBA00022801"/>
    </source>
</evidence>
<dbReference type="InterPro" id="IPR029069">
    <property type="entry name" value="HotDog_dom_sf"/>
</dbReference>
<gene>
    <name evidence="3" type="ORF">SAMN05444277_101586</name>
</gene>
<comment type="similarity">
    <text evidence="1">Belongs to the 4-hydroxybenzoyl-CoA thioesterase family.</text>
</comment>
<name>A0A1I5S562_9BACT</name>
<evidence type="ECO:0000313" key="4">
    <source>
        <dbReference type="Proteomes" id="UP000199031"/>
    </source>
</evidence>
<protein>
    <submittedName>
        <fullName evidence="3">Acyl-CoA thioester hydrolase</fullName>
    </submittedName>
</protein>
<dbReference type="PANTHER" id="PTHR31793">
    <property type="entry name" value="4-HYDROXYBENZOYL-COA THIOESTERASE FAMILY MEMBER"/>
    <property type="match status" value="1"/>
</dbReference>
<dbReference type="RefSeq" id="WP_090654295.1">
    <property type="nucleotide sequence ID" value="NZ_FOXQ01000001.1"/>
</dbReference>
<evidence type="ECO:0000256" key="1">
    <source>
        <dbReference type="ARBA" id="ARBA00005953"/>
    </source>
</evidence>
<dbReference type="Gene3D" id="3.10.129.10">
    <property type="entry name" value="Hotdog Thioesterase"/>
    <property type="match status" value="1"/>
</dbReference>
<keyword evidence="2 3" id="KW-0378">Hydrolase</keyword>
<dbReference type="SUPFAM" id="SSF54637">
    <property type="entry name" value="Thioesterase/thiol ester dehydrase-isomerase"/>
    <property type="match status" value="1"/>
</dbReference>
<dbReference type="PANTHER" id="PTHR31793:SF27">
    <property type="entry name" value="NOVEL THIOESTERASE SUPERFAMILY DOMAIN AND SAPOSIN A-TYPE DOMAIN CONTAINING PROTEIN (0610012H03RIK)"/>
    <property type="match status" value="1"/>
</dbReference>
<organism evidence="3 4">
    <name type="scientific">Parafilimonas terrae</name>
    <dbReference type="NCBI Taxonomy" id="1465490"/>
    <lineage>
        <taxon>Bacteria</taxon>
        <taxon>Pseudomonadati</taxon>
        <taxon>Bacteroidota</taxon>
        <taxon>Chitinophagia</taxon>
        <taxon>Chitinophagales</taxon>
        <taxon>Chitinophagaceae</taxon>
        <taxon>Parafilimonas</taxon>
    </lineage>
</organism>
<dbReference type="InterPro" id="IPR050563">
    <property type="entry name" value="4-hydroxybenzoyl-CoA_TE"/>
</dbReference>
<reference evidence="3 4" key="1">
    <citation type="submission" date="2016-10" db="EMBL/GenBank/DDBJ databases">
        <authorList>
            <person name="de Groot N.N."/>
        </authorList>
    </citation>
    <scope>NUCLEOTIDE SEQUENCE [LARGE SCALE GENOMIC DNA]</scope>
    <source>
        <strain evidence="3 4">DSM 28286</strain>
    </source>
</reference>